<keyword evidence="2" id="KW-1133">Transmembrane helix</keyword>
<reference evidence="4 5" key="2">
    <citation type="submission" date="2009-02" db="EMBL/GenBank/DDBJ databases">
        <title>Draft genome sequence of Clostridium methylpentosum (DSM 5476).</title>
        <authorList>
            <person name="Sudarsanam P."/>
            <person name="Ley R."/>
            <person name="Guruge J."/>
            <person name="Turnbaugh P.J."/>
            <person name="Mahowald M."/>
            <person name="Liep D."/>
            <person name="Gordon J."/>
        </authorList>
    </citation>
    <scope>NUCLEOTIDE SEQUENCE [LARGE SCALE GENOMIC DNA]</scope>
    <source>
        <strain evidence="4 5">DSM 5476</strain>
    </source>
</reference>
<sequence length="1302" mass="144149">MKNQKGFKRLLAVALCASMVLASAVPAVSARTSDSQDTFVQKMDSVFSDPTRQQRPGARWWLAEGSHTDETLIESIHELYDSGFGSLEFVALDESAYLDDATYAWGSEEWIHDSKVIVNECTKLGMGVSFTSGTHWSTANLTSIKPDEEAAAQELGYRTINLAAGETYSGLLPEAELTQFATKQKLVSVVSAKVTGTAEDGTVNLDQNSMTDVTELAGLDSAGNWQINYTAPEDGNYILFAFWQYGTSENYKPSVDKSFTINYYSKEGVEALIEYWEEHVLTEDMRELISRNGNVSMYMDSLELQVKGKNTTGNLWCTDYLEEFEARRGYDVSEYLPVLIMASPGGLSSAGSYSYGLEGNEELAAKIRSDLYQTNTDLYMEECLDLLTQWLHSFGMTLRAENSYGKEFEISQPVKCLDYVETESLEFRSEPDLFRGQAGAAHLYDIPYSSETGAILSENYWNNNNTFRQIFYTQFASGIQKTVTHGYSAAYGPEEHCAWPGFEGMMPIFAERFNKRQPSSVDYKQLWDHVSRLQAALMQGSAQMDIGILRTDYNYYMGRYRISDYENNYLRQNKGYYWQDTALQNAGYTYDYFSPYLLQDNEITCRDGLVQPESAGYQALIVFEEEMPYQSAQVLYQWAQDGLPVVIVDGPTEEIISETRVKYNERAAITTGANDGLDGQLAEVMANIKSLDSVKTVSSQAEVKDALASLNVRPRAEYTESNQNLMSVLRKGDDANYLYVYNYMYTDNQNYVGQISLDGVYKPYLVNTWTGKTDAVAEYPIQDGRTILNVDLAPGEVMLFALDPNSKEDVTVVAKGETVREVILQDGKPVMMVTESGKAKVEYSDGSTYETEVTAPGEIALSDWSLYVEDWQPGDKISRTEDRGLGYTTTEVTYDTKKIIRNAGKTELKPWKEIQEIGPDVSGVGYYTASFTLPENWSKQDNGLIFNAESFCGGTAALFVNGKQIAVNMDSRCADLSEYVTTGVNHLEVRVTSSLRNRMIVQGYEANWNALGNTHEVVPDSFGMTGETSLTAYVKVPVSASNADKSILAKVIAYAEERYMSSEFENAIADVQASYTKALEDARAVNANIGASQDEVDSAWRTMLTEVHKLGFVRGNKDTLGQLIETAEEFYTKLDLYTPSTAESFASALTEAKNTYNDDNAMKDDVAQAENSLFDAMIALRFKADKSVLESVLKEAALIDTTQFTAETVEAFLVASKEAVAVNSDLDATQQQVDAAAEDLKAAMNNLQAAADVSENLTQVQGDQVLTAGGGNAKTGETGTIAVVVASITLAGAGLMLSKKRK</sequence>
<dbReference type="Proteomes" id="UP000003340">
    <property type="component" value="Unassembled WGS sequence"/>
</dbReference>
<dbReference type="NCBIfam" id="TIGR01167">
    <property type="entry name" value="LPXTG_anchor"/>
    <property type="match status" value="1"/>
</dbReference>
<keyword evidence="3" id="KW-0732">Signal</keyword>
<dbReference type="Gene3D" id="2.60.120.260">
    <property type="entry name" value="Galactose-binding domain-like"/>
    <property type="match status" value="1"/>
</dbReference>
<dbReference type="GO" id="GO:0004553">
    <property type="term" value="F:hydrolase activity, hydrolyzing O-glycosyl compounds"/>
    <property type="evidence" value="ECO:0007669"/>
    <property type="project" value="InterPro"/>
</dbReference>
<name>C0ECM8_9FIRM</name>
<protein>
    <submittedName>
        <fullName evidence="4">Glycosyl hydrolase family 2, sugar binding domain protein</fullName>
    </submittedName>
</protein>
<evidence type="ECO:0000256" key="3">
    <source>
        <dbReference type="SAM" id="SignalP"/>
    </source>
</evidence>
<organism evidence="4 5">
    <name type="scientific">[Clostridium] methylpentosum DSM 5476</name>
    <dbReference type="NCBI Taxonomy" id="537013"/>
    <lineage>
        <taxon>Bacteria</taxon>
        <taxon>Bacillati</taxon>
        <taxon>Bacillota</taxon>
        <taxon>Clostridia</taxon>
        <taxon>Eubacteriales</taxon>
        <taxon>Oscillospiraceae</taxon>
        <taxon>Oscillospiraceae incertae sedis</taxon>
    </lineage>
</organism>
<evidence type="ECO:0000313" key="5">
    <source>
        <dbReference type="Proteomes" id="UP000003340"/>
    </source>
</evidence>
<keyword evidence="1" id="KW-0175">Coiled coil</keyword>
<dbReference type="Pfam" id="PF17132">
    <property type="entry name" value="Glyco_hydro_106"/>
    <property type="match status" value="1"/>
</dbReference>
<gene>
    <name evidence="4" type="ORF">CLOSTMETH_01599</name>
</gene>
<dbReference type="GO" id="GO:0005975">
    <property type="term" value="P:carbohydrate metabolic process"/>
    <property type="evidence" value="ECO:0007669"/>
    <property type="project" value="InterPro"/>
</dbReference>
<dbReference type="PANTHER" id="PTHR36848:SF2">
    <property type="entry name" value="SECRETED PROTEIN"/>
    <property type="match status" value="1"/>
</dbReference>
<feature type="chain" id="PRO_5038630678" evidence="3">
    <location>
        <begin position="25"/>
        <end position="1302"/>
    </location>
</feature>
<dbReference type="Pfam" id="PF07554">
    <property type="entry name" value="FIVAR"/>
    <property type="match status" value="3"/>
</dbReference>
<keyword evidence="2" id="KW-0812">Transmembrane</keyword>
<keyword evidence="4" id="KW-0378">Hydrolase</keyword>
<proteinExistence type="predicted"/>
<dbReference type="Gene3D" id="1.20.1270.90">
    <property type="entry name" value="AF1782-like"/>
    <property type="match status" value="2"/>
</dbReference>
<dbReference type="HOGENOM" id="CLU_003772_0_1_9"/>
<dbReference type="EMBL" id="ACEC01000053">
    <property type="protein sequence ID" value="EEG30774.1"/>
    <property type="molecule type" value="Genomic_DNA"/>
</dbReference>
<dbReference type="eggNOG" id="COG3250">
    <property type="taxonomic scope" value="Bacteria"/>
</dbReference>
<dbReference type="SUPFAM" id="SSF49785">
    <property type="entry name" value="Galactose-binding domain-like"/>
    <property type="match status" value="1"/>
</dbReference>
<dbReference type="STRING" id="537013.CLOSTMETH_01599"/>
<accession>C0ECM8</accession>
<feature type="transmembrane region" description="Helical" evidence="2">
    <location>
        <begin position="1279"/>
        <end position="1297"/>
    </location>
</feature>
<evidence type="ECO:0000313" key="4">
    <source>
        <dbReference type="EMBL" id="EEG30774.1"/>
    </source>
</evidence>
<feature type="coiled-coil region" evidence="1">
    <location>
        <begin position="1226"/>
        <end position="1257"/>
    </location>
</feature>
<keyword evidence="5" id="KW-1185">Reference proteome</keyword>
<dbReference type="InterPro" id="IPR008979">
    <property type="entry name" value="Galactose-bd-like_sf"/>
</dbReference>
<evidence type="ECO:0000256" key="1">
    <source>
        <dbReference type="SAM" id="Coils"/>
    </source>
</evidence>
<comment type="caution">
    <text evidence="4">The sequence shown here is derived from an EMBL/GenBank/DDBJ whole genome shotgun (WGS) entry which is preliminary data.</text>
</comment>
<dbReference type="PANTHER" id="PTHR36848">
    <property type="entry name" value="DNA-BINDING PROTEIN (PUTATIVE SECRETED PROTEIN)-RELATED"/>
    <property type="match status" value="1"/>
</dbReference>
<reference evidence="4 5" key="1">
    <citation type="submission" date="2009-01" db="EMBL/GenBank/DDBJ databases">
        <authorList>
            <person name="Fulton L."/>
            <person name="Clifton S."/>
            <person name="Fulton B."/>
            <person name="Xu J."/>
            <person name="Minx P."/>
            <person name="Pepin K.H."/>
            <person name="Johnson M."/>
            <person name="Bhonagiri V."/>
            <person name="Nash W.E."/>
            <person name="Mardis E.R."/>
            <person name="Wilson R.K."/>
        </authorList>
    </citation>
    <scope>NUCLEOTIDE SEQUENCE [LARGE SCALE GENOMIC DNA]</scope>
    <source>
        <strain evidence="4 5">DSM 5476</strain>
    </source>
</reference>
<dbReference type="eggNOG" id="COG1196">
    <property type="taxonomic scope" value="Bacteria"/>
</dbReference>
<feature type="signal peptide" evidence="3">
    <location>
        <begin position="1"/>
        <end position="24"/>
    </location>
</feature>
<keyword evidence="2" id="KW-0472">Membrane</keyword>
<evidence type="ECO:0000256" key="2">
    <source>
        <dbReference type="SAM" id="Phobius"/>
    </source>
</evidence>
<dbReference type="InterPro" id="IPR053161">
    <property type="entry name" value="Ulvan_degrading_GH"/>
</dbReference>